<dbReference type="Proteomes" id="UP000294911">
    <property type="component" value="Unassembled WGS sequence"/>
</dbReference>
<reference evidence="5 6" key="1">
    <citation type="submission" date="2019-03" db="EMBL/GenBank/DDBJ databases">
        <title>Genomic Encyclopedia of Type Strains, Phase IV (KMG-IV): sequencing the most valuable type-strain genomes for metagenomic binning, comparative biology and taxonomic classification.</title>
        <authorList>
            <person name="Goeker M."/>
        </authorList>
    </citation>
    <scope>NUCLEOTIDE SEQUENCE [LARGE SCALE GENOMIC DNA]</scope>
    <source>
        <strain evidence="5 6">DSM 45765</strain>
    </source>
</reference>
<dbReference type="Gene3D" id="1.10.287.160">
    <property type="entry name" value="HR1 repeat"/>
    <property type="match status" value="1"/>
</dbReference>
<accession>A0A4R2QIM7</accession>
<dbReference type="AlphaFoldDB" id="A0A4R2QIM7"/>
<dbReference type="Pfam" id="PF12802">
    <property type="entry name" value="MarR_2"/>
    <property type="match status" value="1"/>
</dbReference>
<evidence type="ECO:0000259" key="4">
    <source>
        <dbReference type="Pfam" id="PF12802"/>
    </source>
</evidence>
<dbReference type="InterPro" id="IPR052362">
    <property type="entry name" value="HTH-GbsR_regulator"/>
</dbReference>
<dbReference type="InterPro" id="IPR036390">
    <property type="entry name" value="WH_DNA-bd_sf"/>
</dbReference>
<evidence type="ECO:0000313" key="6">
    <source>
        <dbReference type="Proteomes" id="UP000294911"/>
    </source>
</evidence>
<dbReference type="SUPFAM" id="SSF46785">
    <property type="entry name" value="Winged helix' DNA-binding domain"/>
    <property type="match status" value="1"/>
</dbReference>
<evidence type="ECO:0000256" key="3">
    <source>
        <dbReference type="ARBA" id="ARBA00023163"/>
    </source>
</evidence>
<comment type="caution">
    <text evidence="5">The sequence shown here is derived from an EMBL/GenBank/DDBJ whole genome shotgun (WGS) entry which is preliminary data.</text>
</comment>
<dbReference type="EMBL" id="SLXQ01000010">
    <property type="protein sequence ID" value="TCP48629.1"/>
    <property type="molecule type" value="Genomic_DNA"/>
</dbReference>
<keyword evidence="2" id="KW-0238">DNA-binding</keyword>
<dbReference type="PANTHER" id="PTHR38465">
    <property type="entry name" value="HTH-TYPE TRANSCRIPTIONAL REGULATOR MJ1563-RELATED"/>
    <property type="match status" value="1"/>
</dbReference>
<dbReference type="Gene3D" id="1.10.10.10">
    <property type="entry name" value="Winged helix-like DNA-binding domain superfamily/Winged helix DNA-binding domain"/>
    <property type="match status" value="1"/>
</dbReference>
<sequence>MVAVPEDNASPVREPDDVSRFIERFAAVLTDLGMARMPARVFVALLTIDSGKVTAGELAELLRASPGAVSGAVRYLMQLNLLRREREPGERRDHYVLHDDTWYEGATRKDQGIRQWAVTAKEGIDVLGPDTAAGRRLAETLHFLEFMQAKLPELIEEWSVRRQELRAKWAAEDEVPEA</sequence>
<name>A0A4R2QIM7_9PSEU</name>
<keyword evidence="3" id="KW-0804">Transcription</keyword>
<evidence type="ECO:0000313" key="5">
    <source>
        <dbReference type="EMBL" id="TCP48629.1"/>
    </source>
</evidence>
<evidence type="ECO:0000256" key="1">
    <source>
        <dbReference type="ARBA" id="ARBA00023015"/>
    </source>
</evidence>
<dbReference type="PANTHER" id="PTHR38465:SF2">
    <property type="entry name" value="HTH-TYPE TRANSCRIPTIONAL REGULATOR MMPR5"/>
    <property type="match status" value="1"/>
</dbReference>
<dbReference type="RefSeq" id="WP_243659107.1">
    <property type="nucleotide sequence ID" value="NZ_SLXQ01000010.1"/>
</dbReference>
<protein>
    <submittedName>
        <fullName evidence="5">MarR family protein</fullName>
    </submittedName>
</protein>
<dbReference type="GO" id="GO:0003677">
    <property type="term" value="F:DNA binding"/>
    <property type="evidence" value="ECO:0007669"/>
    <property type="project" value="UniProtKB-KW"/>
</dbReference>
<proteinExistence type="predicted"/>
<feature type="domain" description="HTH marR-type" evidence="4">
    <location>
        <begin position="40"/>
        <end position="92"/>
    </location>
</feature>
<evidence type="ECO:0000256" key="2">
    <source>
        <dbReference type="ARBA" id="ARBA00023125"/>
    </source>
</evidence>
<keyword evidence="1" id="KW-0805">Transcription regulation</keyword>
<dbReference type="InterPro" id="IPR036388">
    <property type="entry name" value="WH-like_DNA-bd_sf"/>
</dbReference>
<keyword evidence="6" id="KW-1185">Reference proteome</keyword>
<dbReference type="InterPro" id="IPR000835">
    <property type="entry name" value="HTH_MarR-typ"/>
</dbReference>
<organism evidence="5 6">
    <name type="scientific">Tamaricihabitans halophyticus</name>
    <dbReference type="NCBI Taxonomy" id="1262583"/>
    <lineage>
        <taxon>Bacteria</taxon>
        <taxon>Bacillati</taxon>
        <taxon>Actinomycetota</taxon>
        <taxon>Actinomycetes</taxon>
        <taxon>Pseudonocardiales</taxon>
        <taxon>Pseudonocardiaceae</taxon>
        <taxon>Tamaricihabitans</taxon>
    </lineage>
</organism>
<gene>
    <name evidence="5" type="ORF">EV191_110189</name>
</gene>
<dbReference type="GO" id="GO:0003700">
    <property type="term" value="F:DNA-binding transcription factor activity"/>
    <property type="evidence" value="ECO:0007669"/>
    <property type="project" value="InterPro"/>
</dbReference>